<dbReference type="EMBL" id="LXQA010520551">
    <property type="protein sequence ID" value="MCI56919.1"/>
    <property type="molecule type" value="Genomic_DNA"/>
</dbReference>
<protein>
    <submittedName>
        <fullName evidence="2">S-adenosylmethionine decarboxylase proenzyme-like</fullName>
    </submittedName>
</protein>
<accession>A0A392T7B5</accession>
<reference evidence="2 3" key="1">
    <citation type="journal article" date="2018" name="Front. Plant Sci.">
        <title>Red Clover (Trifolium pratense) and Zigzag Clover (T. medium) - A Picture of Genomic Similarities and Differences.</title>
        <authorList>
            <person name="Dluhosova J."/>
            <person name="Istvanek J."/>
            <person name="Nedelnik J."/>
            <person name="Repkova J."/>
        </authorList>
    </citation>
    <scope>NUCLEOTIDE SEQUENCE [LARGE SCALE GENOMIC DNA]</scope>
    <source>
        <strain evidence="3">cv. 10/8</strain>
        <tissue evidence="2">Leaf</tissue>
    </source>
</reference>
<dbReference type="SUPFAM" id="SSF56276">
    <property type="entry name" value="S-adenosylmethionine decarboxylase"/>
    <property type="match status" value="1"/>
</dbReference>
<evidence type="ECO:0000256" key="1">
    <source>
        <dbReference type="SAM" id="MobiDB-lite"/>
    </source>
</evidence>
<sequence length="85" mass="9517">MVRVLVCFQPTEFFVAAHVDNASKLFEEGCMLDVKVYCREESSHEGLGKGGSVVYQKFVKTNCGTSDCGSPRSTLKCWKDEDEEE</sequence>
<organism evidence="2 3">
    <name type="scientific">Trifolium medium</name>
    <dbReference type="NCBI Taxonomy" id="97028"/>
    <lineage>
        <taxon>Eukaryota</taxon>
        <taxon>Viridiplantae</taxon>
        <taxon>Streptophyta</taxon>
        <taxon>Embryophyta</taxon>
        <taxon>Tracheophyta</taxon>
        <taxon>Spermatophyta</taxon>
        <taxon>Magnoliopsida</taxon>
        <taxon>eudicotyledons</taxon>
        <taxon>Gunneridae</taxon>
        <taxon>Pentapetalae</taxon>
        <taxon>rosids</taxon>
        <taxon>fabids</taxon>
        <taxon>Fabales</taxon>
        <taxon>Fabaceae</taxon>
        <taxon>Papilionoideae</taxon>
        <taxon>50 kb inversion clade</taxon>
        <taxon>NPAAA clade</taxon>
        <taxon>Hologalegina</taxon>
        <taxon>IRL clade</taxon>
        <taxon>Trifolieae</taxon>
        <taxon>Trifolium</taxon>
    </lineage>
</organism>
<evidence type="ECO:0000313" key="3">
    <source>
        <dbReference type="Proteomes" id="UP000265520"/>
    </source>
</evidence>
<comment type="caution">
    <text evidence="2">The sequence shown here is derived from an EMBL/GenBank/DDBJ whole genome shotgun (WGS) entry which is preliminary data.</text>
</comment>
<dbReference type="InterPro" id="IPR016067">
    <property type="entry name" value="S-AdoMet_deCO2ase_core"/>
</dbReference>
<feature type="non-terminal residue" evidence="2">
    <location>
        <position position="85"/>
    </location>
</feature>
<dbReference type="GO" id="GO:0004014">
    <property type="term" value="F:adenosylmethionine decarboxylase activity"/>
    <property type="evidence" value="ECO:0007669"/>
    <property type="project" value="InterPro"/>
</dbReference>
<proteinExistence type="predicted"/>
<dbReference type="Proteomes" id="UP000265520">
    <property type="component" value="Unassembled WGS sequence"/>
</dbReference>
<evidence type="ECO:0000313" key="2">
    <source>
        <dbReference type="EMBL" id="MCI56919.1"/>
    </source>
</evidence>
<feature type="region of interest" description="Disordered" evidence="1">
    <location>
        <begin position="66"/>
        <end position="85"/>
    </location>
</feature>
<dbReference type="Gene3D" id="3.60.90.10">
    <property type="entry name" value="S-adenosylmethionine decarboxylase"/>
    <property type="match status" value="1"/>
</dbReference>
<dbReference type="GO" id="GO:0008295">
    <property type="term" value="P:spermidine biosynthetic process"/>
    <property type="evidence" value="ECO:0007669"/>
    <property type="project" value="InterPro"/>
</dbReference>
<name>A0A392T7B5_9FABA</name>
<dbReference type="UniPathway" id="UPA00331">
    <property type="reaction ID" value="UER00451"/>
</dbReference>
<dbReference type="AlphaFoldDB" id="A0A392T7B5"/>
<keyword evidence="3" id="KW-1185">Reference proteome</keyword>